<reference evidence="1" key="1">
    <citation type="submission" date="2021-01" db="EMBL/GenBank/DDBJ databases">
        <authorList>
            <person name="Corre E."/>
            <person name="Pelletier E."/>
            <person name="Niang G."/>
            <person name="Scheremetjew M."/>
            <person name="Finn R."/>
            <person name="Kale V."/>
            <person name="Holt S."/>
            <person name="Cochrane G."/>
            <person name="Meng A."/>
            <person name="Brown T."/>
            <person name="Cohen L."/>
        </authorList>
    </citation>
    <scope>NUCLEOTIDE SEQUENCE</scope>
</reference>
<gene>
    <name evidence="1" type="ORF">NSCI0253_LOCUS19191</name>
</gene>
<dbReference type="EMBL" id="HBFQ01027117">
    <property type="protein sequence ID" value="CAD8844841.1"/>
    <property type="molecule type" value="Transcribed_RNA"/>
</dbReference>
<evidence type="ECO:0008006" key="2">
    <source>
        <dbReference type="Google" id="ProtNLM"/>
    </source>
</evidence>
<name>A0A7S1A7G3_NOCSC</name>
<evidence type="ECO:0000313" key="1">
    <source>
        <dbReference type="EMBL" id="CAD8844841.1"/>
    </source>
</evidence>
<dbReference type="AlphaFoldDB" id="A0A7S1A7G3"/>
<dbReference type="Pfam" id="PF14388">
    <property type="entry name" value="DUF4419"/>
    <property type="match status" value="1"/>
</dbReference>
<organism evidence="1">
    <name type="scientific">Noctiluca scintillans</name>
    <name type="common">Sea sparkle</name>
    <name type="synonym">Red tide dinoflagellate</name>
    <dbReference type="NCBI Taxonomy" id="2966"/>
    <lineage>
        <taxon>Eukaryota</taxon>
        <taxon>Sar</taxon>
        <taxon>Alveolata</taxon>
        <taxon>Dinophyceae</taxon>
        <taxon>Noctilucales</taxon>
        <taxon>Noctilucaceae</taxon>
        <taxon>Noctiluca</taxon>
    </lineage>
</organism>
<proteinExistence type="predicted"/>
<dbReference type="PANTHER" id="PTHR31252">
    <property type="entry name" value="DUF4419 DOMAIN-CONTAINING PROTEIN"/>
    <property type="match status" value="1"/>
</dbReference>
<dbReference type="PANTHER" id="PTHR31252:SF11">
    <property type="entry name" value="DUF4419 DOMAIN-CONTAINING PROTEIN"/>
    <property type="match status" value="1"/>
</dbReference>
<protein>
    <recommendedName>
        <fullName evidence="2">DUF4419 domain-containing protein</fullName>
    </recommendedName>
</protein>
<accession>A0A7S1A7G3</accession>
<sequence>MAQGSFVPKLMARSCHRLIHVCMASVAAIAEILPDGVTFVATTNEKALQSTPLGLHSIALQDVFASNPTYKRAFPEGSASTIVQSSQRDAADVGYPSDSGLVSAVVEAYNAHHELVLRPDDVWQAVLTQFSFYVQANAEQLRDRFVNFEGKKGLAIVAGGTLFTADFGNMAKRMVDEQIIENLRDPSVAEWLLPAFTTTAETDRIVASVSIMATLQAYFDYKFSLLCGLPRVTLLGTPEDWRRLRAKVDRLPEFDVEAGRLASWHSLLAPVLDEFVRSAEGEAQVSFWDRVCSHEGGGSGPTYLSGWITVFAVFTDKGEWQGDRAGGSEWPRVDTQDLPVGVTSVPVLVDDNGKEYKTQMFAGQFAFDGTRNGTGIQPRSDWCIAMAGDVSS</sequence>
<dbReference type="InterPro" id="IPR025533">
    <property type="entry name" value="DUF4419"/>
</dbReference>